<proteinExistence type="predicted"/>
<organism evidence="3 4">
    <name type="scientific">Leptotrichia shahii</name>
    <dbReference type="NCBI Taxonomy" id="157691"/>
    <lineage>
        <taxon>Bacteria</taxon>
        <taxon>Fusobacteriati</taxon>
        <taxon>Fusobacteriota</taxon>
        <taxon>Fusobacteriia</taxon>
        <taxon>Fusobacteriales</taxon>
        <taxon>Leptotrichiaceae</taxon>
        <taxon>Leptotrichia</taxon>
    </lineage>
</organism>
<keyword evidence="1" id="KW-0812">Transmembrane</keyword>
<accession>A0A510JUS8</accession>
<dbReference type="OrthoDB" id="8538052at2"/>
<dbReference type="InterPro" id="IPR009739">
    <property type="entry name" value="LprI-like_N"/>
</dbReference>
<evidence type="ECO:0000256" key="1">
    <source>
        <dbReference type="SAM" id="Phobius"/>
    </source>
</evidence>
<name>A0A510JUS8_9FUSO</name>
<dbReference type="Proteomes" id="UP000322617">
    <property type="component" value="Chromosome"/>
</dbReference>
<dbReference type="PANTHER" id="PTHR39176">
    <property type="entry name" value="PERIPLASMIC PROTEIN-RELATED"/>
    <property type="match status" value="1"/>
</dbReference>
<gene>
    <name evidence="3" type="ORF">JCM16776_1527</name>
</gene>
<dbReference type="Gene3D" id="1.20.1270.180">
    <property type="match status" value="1"/>
</dbReference>
<protein>
    <recommendedName>
        <fullName evidence="2">Lysozyme inhibitor LprI-like N-terminal domain-containing protein</fullName>
    </recommendedName>
</protein>
<dbReference type="STRING" id="1122172.GCA_000373045_01046"/>
<keyword evidence="4" id="KW-1185">Reference proteome</keyword>
<feature type="transmembrane region" description="Helical" evidence="1">
    <location>
        <begin position="12"/>
        <end position="33"/>
    </location>
</feature>
<dbReference type="KEGG" id="lsz:JCM16776_1527"/>
<dbReference type="PANTHER" id="PTHR39176:SF1">
    <property type="entry name" value="PERIPLASMIC PROTEIN"/>
    <property type="match status" value="1"/>
</dbReference>
<dbReference type="AlphaFoldDB" id="A0A510JUS8"/>
<feature type="domain" description="Lysozyme inhibitor LprI-like N-terminal" evidence="2">
    <location>
        <begin position="126"/>
        <end position="199"/>
    </location>
</feature>
<keyword evidence="1" id="KW-1133">Transmembrane helix</keyword>
<reference evidence="3 4" key="1">
    <citation type="submission" date="2019-07" db="EMBL/GenBank/DDBJ databases">
        <title>Complete Genome Sequence of Leptotrichia shahii Strain JCM 16776.</title>
        <authorList>
            <person name="Watanabe S."/>
            <person name="Cui L."/>
        </authorList>
    </citation>
    <scope>NUCLEOTIDE SEQUENCE [LARGE SCALE GENOMIC DNA]</scope>
    <source>
        <strain evidence="3 4">JCM16776</strain>
    </source>
</reference>
<evidence type="ECO:0000259" key="2">
    <source>
        <dbReference type="Pfam" id="PF07007"/>
    </source>
</evidence>
<evidence type="ECO:0000313" key="3">
    <source>
        <dbReference type="EMBL" id="BBM41303.1"/>
    </source>
</evidence>
<keyword evidence="1" id="KW-0472">Membrane</keyword>
<dbReference type="Pfam" id="PF07007">
    <property type="entry name" value="LprI"/>
    <property type="match status" value="1"/>
</dbReference>
<sequence>MEQNNNNGMRNILIVIIIVLVIGTVLSVGFYIFTTQNKMAKLENDKKKKPNIVQDPNMISIKSVKPQVNNSQEKKVYSNNTQSRPKTLYEKSMVNRMASVENELNYYTLDNTSSCDEYVGYRVSLHNKWDNELNQIYKLLMSSYPDSQKKSLKSEELAWIKERERTTDRIRSEASDDCSANIEIENSEIDTIKSRAIELAERYDRLN</sequence>
<dbReference type="RefSeq" id="WP_018450664.1">
    <property type="nucleotide sequence ID" value="NZ_AP019827.1"/>
</dbReference>
<dbReference type="EMBL" id="AP019827">
    <property type="protein sequence ID" value="BBM41303.1"/>
    <property type="molecule type" value="Genomic_DNA"/>
</dbReference>
<evidence type="ECO:0000313" key="4">
    <source>
        <dbReference type="Proteomes" id="UP000322617"/>
    </source>
</evidence>